<gene>
    <name evidence="1" type="ORF">EPI10_015741</name>
</gene>
<keyword evidence="1" id="KW-0808">Transferase</keyword>
<evidence type="ECO:0000313" key="2">
    <source>
        <dbReference type="Proteomes" id="UP000325315"/>
    </source>
</evidence>
<dbReference type="GO" id="GO:0003964">
    <property type="term" value="F:RNA-directed DNA polymerase activity"/>
    <property type="evidence" value="ECO:0007669"/>
    <property type="project" value="UniProtKB-KW"/>
</dbReference>
<evidence type="ECO:0000313" key="1">
    <source>
        <dbReference type="EMBL" id="KAA3470000.1"/>
    </source>
</evidence>
<dbReference type="EMBL" id="SMMG02000006">
    <property type="protein sequence ID" value="KAA3470000.1"/>
    <property type="molecule type" value="Genomic_DNA"/>
</dbReference>
<dbReference type="AlphaFoldDB" id="A0A5B6VL60"/>
<proteinExistence type="predicted"/>
<keyword evidence="2" id="KW-1185">Reference proteome</keyword>
<protein>
    <submittedName>
        <fullName evidence="1">Reverse transcriptase</fullName>
    </submittedName>
</protein>
<comment type="caution">
    <text evidence="1">The sequence shown here is derived from an EMBL/GenBank/DDBJ whole genome shotgun (WGS) entry which is preliminary data.</text>
</comment>
<sequence length="111" mass="12353">MEVMANILSSRNPSHNGIEDVGEGDLHVAGNLVPRVSGAKADCIIAKLGFQYSHRVEAIGFSGGIWLGWKGSIRMEVVRSHPQFILTKVWHMSSTRPFFISFVYANPNRQK</sequence>
<keyword evidence="1" id="KW-0548">Nucleotidyltransferase</keyword>
<reference evidence="2" key="1">
    <citation type="journal article" date="2019" name="Plant Biotechnol. J.">
        <title>Genome sequencing of the Australian wild diploid species Gossypium australe highlights disease resistance and delayed gland morphogenesis.</title>
        <authorList>
            <person name="Cai Y."/>
            <person name="Cai X."/>
            <person name="Wang Q."/>
            <person name="Wang P."/>
            <person name="Zhang Y."/>
            <person name="Cai C."/>
            <person name="Xu Y."/>
            <person name="Wang K."/>
            <person name="Zhou Z."/>
            <person name="Wang C."/>
            <person name="Geng S."/>
            <person name="Li B."/>
            <person name="Dong Q."/>
            <person name="Hou Y."/>
            <person name="Wang H."/>
            <person name="Ai P."/>
            <person name="Liu Z."/>
            <person name="Yi F."/>
            <person name="Sun M."/>
            <person name="An G."/>
            <person name="Cheng J."/>
            <person name="Zhang Y."/>
            <person name="Shi Q."/>
            <person name="Xie Y."/>
            <person name="Shi X."/>
            <person name="Chang Y."/>
            <person name="Huang F."/>
            <person name="Chen Y."/>
            <person name="Hong S."/>
            <person name="Mi L."/>
            <person name="Sun Q."/>
            <person name="Zhang L."/>
            <person name="Zhou B."/>
            <person name="Peng R."/>
            <person name="Zhang X."/>
            <person name="Liu F."/>
        </authorList>
    </citation>
    <scope>NUCLEOTIDE SEQUENCE [LARGE SCALE GENOMIC DNA]</scope>
    <source>
        <strain evidence="2">cv. PA1801</strain>
    </source>
</reference>
<name>A0A5B6VL60_9ROSI</name>
<dbReference type="Proteomes" id="UP000325315">
    <property type="component" value="Unassembled WGS sequence"/>
</dbReference>
<keyword evidence="1" id="KW-0695">RNA-directed DNA polymerase</keyword>
<organism evidence="1 2">
    <name type="scientific">Gossypium australe</name>
    <dbReference type="NCBI Taxonomy" id="47621"/>
    <lineage>
        <taxon>Eukaryota</taxon>
        <taxon>Viridiplantae</taxon>
        <taxon>Streptophyta</taxon>
        <taxon>Embryophyta</taxon>
        <taxon>Tracheophyta</taxon>
        <taxon>Spermatophyta</taxon>
        <taxon>Magnoliopsida</taxon>
        <taxon>eudicotyledons</taxon>
        <taxon>Gunneridae</taxon>
        <taxon>Pentapetalae</taxon>
        <taxon>rosids</taxon>
        <taxon>malvids</taxon>
        <taxon>Malvales</taxon>
        <taxon>Malvaceae</taxon>
        <taxon>Malvoideae</taxon>
        <taxon>Gossypium</taxon>
    </lineage>
</organism>
<dbReference type="OrthoDB" id="1000931at2759"/>
<accession>A0A5B6VL60</accession>